<feature type="transmembrane region" description="Helical" evidence="8">
    <location>
        <begin position="287"/>
        <end position="313"/>
    </location>
</feature>
<feature type="domain" description="ABC transporter" evidence="9">
    <location>
        <begin position="808"/>
        <end position="1052"/>
    </location>
</feature>
<evidence type="ECO:0000313" key="11">
    <source>
        <dbReference type="EMBL" id="KAF4587159.1"/>
    </source>
</evidence>
<evidence type="ECO:0000256" key="8">
    <source>
        <dbReference type="SAM" id="Phobius"/>
    </source>
</evidence>
<evidence type="ECO:0000256" key="1">
    <source>
        <dbReference type="ARBA" id="ARBA00022448"/>
    </source>
</evidence>
<feature type="transmembrane region" description="Helical" evidence="8">
    <location>
        <begin position="325"/>
        <end position="346"/>
    </location>
</feature>
<dbReference type="PROSITE" id="PS50929">
    <property type="entry name" value="ABC_TM1F"/>
    <property type="match status" value="2"/>
</dbReference>
<evidence type="ECO:0000256" key="5">
    <source>
        <dbReference type="ARBA" id="ARBA00022840"/>
    </source>
</evidence>
<dbReference type="CDD" id="cd18596">
    <property type="entry name" value="ABC_6TM_VMR1_D1_like"/>
    <property type="match status" value="1"/>
</dbReference>
<evidence type="ECO:0000256" key="6">
    <source>
        <dbReference type="ARBA" id="ARBA00022989"/>
    </source>
</evidence>
<dbReference type="InterPro" id="IPR003439">
    <property type="entry name" value="ABC_transporter-like_ATP-bd"/>
</dbReference>
<dbReference type="SUPFAM" id="SSF51735">
    <property type="entry name" value="NAD(P)-binding Rossmann-fold domains"/>
    <property type="match status" value="1"/>
</dbReference>
<feature type="transmembrane region" description="Helical" evidence="8">
    <location>
        <begin position="606"/>
        <end position="634"/>
    </location>
</feature>
<evidence type="ECO:0000256" key="4">
    <source>
        <dbReference type="ARBA" id="ARBA00022741"/>
    </source>
</evidence>
<feature type="transmembrane region" description="Helical" evidence="8">
    <location>
        <begin position="732"/>
        <end position="752"/>
    </location>
</feature>
<feature type="transmembrane region" description="Helical" evidence="8">
    <location>
        <begin position="1332"/>
        <end position="1353"/>
    </location>
</feature>
<dbReference type="EMBL" id="JAACLJ010000004">
    <property type="protein sequence ID" value="KAF4587159.1"/>
    <property type="molecule type" value="Genomic_DNA"/>
</dbReference>
<organism evidence="11 12">
    <name type="scientific">Ophiocordyceps camponoti-floridani</name>
    <dbReference type="NCBI Taxonomy" id="2030778"/>
    <lineage>
        <taxon>Eukaryota</taxon>
        <taxon>Fungi</taxon>
        <taxon>Dikarya</taxon>
        <taxon>Ascomycota</taxon>
        <taxon>Pezizomycotina</taxon>
        <taxon>Sordariomycetes</taxon>
        <taxon>Hypocreomycetidae</taxon>
        <taxon>Hypocreales</taxon>
        <taxon>Ophiocordycipitaceae</taxon>
        <taxon>Ophiocordyceps</taxon>
    </lineage>
</organism>
<feature type="transmembrane region" description="Helical" evidence="8">
    <location>
        <begin position="1143"/>
        <end position="1165"/>
    </location>
</feature>
<keyword evidence="4" id="KW-0547">Nucleotide-binding</keyword>
<evidence type="ECO:0000259" key="9">
    <source>
        <dbReference type="PROSITE" id="PS50893"/>
    </source>
</evidence>
<evidence type="ECO:0000313" key="12">
    <source>
        <dbReference type="Proteomes" id="UP000562929"/>
    </source>
</evidence>
<dbReference type="Gene3D" id="3.40.50.300">
    <property type="entry name" value="P-loop containing nucleotide triphosphate hydrolases"/>
    <property type="match status" value="2"/>
</dbReference>
<keyword evidence="2 8" id="KW-0812">Transmembrane</keyword>
<name>A0A8H4Q5M8_9HYPO</name>
<feature type="domain" description="ABC transmembrane type-1" evidence="10">
    <location>
        <begin position="1117"/>
        <end position="1369"/>
    </location>
</feature>
<evidence type="ECO:0000256" key="3">
    <source>
        <dbReference type="ARBA" id="ARBA00022737"/>
    </source>
</evidence>
<dbReference type="InterPro" id="IPR036640">
    <property type="entry name" value="ABC1_TM_sf"/>
</dbReference>
<comment type="caution">
    <text evidence="11">The sequence shown here is derived from an EMBL/GenBank/DDBJ whole genome shotgun (WGS) entry which is preliminary data.</text>
</comment>
<keyword evidence="3" id="KW-0677">Repeat</keyword>
<keyword evidence="6 8" id="KW-1133">Transmembrane helix</keyword>
<keyword evidence="1" id="KW-0813">Transport</keyword>
<dbReference type="Pfam" id="PF00005">
    <property type="entry name" value="ABC_tran"/>
    <property type="match status" value="2"/>
</dbReference>
<dbReference type="GO" id="GO:0005524">
    <property type="term" value="F:ATP binding"/>
    <property type="evidence" value="ECO:0007669"/>
    <property type="project" value="UniProtKB-KW"/>
</dbReference>
<evidence type="ECO:0000256" key="2">
    <source>
        <dbReference type="ARBA" id="ARBA00022692"/>
    </source>
</evidence>
<dbReference type="GO" id="GO:0140359">
    <property type="term" value="F:ABC-type transporter activity"/>
    <property type="evidence" value="ECO:0007669"/>
    <property type="project" value="InterPro"/>
</dbReference>
<dbReference type="SUPFAM" id="SSF50129">
    <property type="entry name" value="GroES-like"/>
    <property type="match status" value="1"/>
</dbReference>
<dbReference type="Gene3D" id="3.90.180.10">
    <property type="entry name" value="Medium-chain alcohol dehydrogenases, catalytic domain"/>
    <property type="match status" value="1"/>
</dbReference>
<dbReference type="Pfam" id="PF16884">
    <property type="entry name" value="ADH_N_2"/>
    <property type="match status" value="1"/>
</dbReference>
<proteinExistence type="predicted"/>
<dbReference type="InterPro" id="IPR041694">
    <property type="entry name" value="ADH_N_2"/>
</dbReference>
<dbReference type="Proteomes" id="UP000562929">
    <property type="component" value="Unassembled WGS sequence"/>
</dbReference>
<keyword evidence="12" id="KW-1185">Reference proteome</keyword>
<feature type="transmembrane region" description="Helical" evidence="8">
    <location>
        <begin position="521"/>
        <end position="539"/>
    </location>
</feature>
<feature type="domain" description="ABC transmembrane type-1" evidence="10">
    <location>
        <begin position="490"/>
        <end position="764"/>
    </location>
</feature>
<feature type="transmembrane region" description="Helical" evidence="8">
    <location>
        <begin position="246"/>
        <end position="266"/>
    </location>
</feature>
<feature type="transmembrane region" description="Helical" evidence="8">
    <location>
        <begin position="700"/>
        <end position="725"/>
    </location>
</feature>
<accession>A0A8H4Q5M8</accession>
<dbReference type="PROSITE" id="PS50893">
    <property type="entry name" value="ABC_TRANSPORTER_2"/>
    <property type="match status" value="1"/>
</dbReference>
<dbReference type="InterPro" id="IPR050173">
    <property type="entry name" value="ABC_transporter_C-like"/>
</dbReference>
<keyword evidence="7 8" id="KW-0472">Membrane</keyword>
<dbReference type="CDD" id="cd05288">
    <property type="entry name" value="PGDH"/>
    <property type="match status" value="1"/>
</dbReference>
<dbReference type="InterPro" id="IPR036291">
    <property type="entry name" value="NAD(P)-bd_dom_sf"/>
</dbReference>
<dbReference type="Pfam" id="PF00664">
    <property type="entry name" value="ABC_membrane"/>
    <property type="match status" value="2"/>
</dbReference>
<dbReference type="InterPro" id="IPR027417">
    <property type="entry name" value="P-loop_NTPase"/>
</dbReference>
<dbReference type="InterPro" id="IPR011032">
    <property type="entry name" value="GroES-like_sf"/>
</dbReference>
<dbReference type="Gene3D" id="1.20.1560.10">
    <property type="entry name" value="ABC transporter type 1, transmembrane domain"/>
    <property type="match status" value="2"/>
</dbReference>
<dbReference type="SUPFAM" id="SSF52540">
    <property type="entry name" value="P-loop containing nucleoside triphosphate hydrolases"/>
    <property type="match status" value="2"/>
</dbReference>
<feature type="transmembrane region" description="Helical" evidence="8">
    <location>
        <begin position="1112"/>
        <end position="1131"/>
    </location>
</feature>
<sequence length="1542" mass="168566">MNLSVILAERPRGTIQPGKTLQLNRKPKPSEKDIKDGQILVETLYLSLDPAMRIWMNEEDSYFPELKLGSVMRGTTTSRVLFSKSPLAKPGDIITGETGWTEQAILPEGKFTPVSHFNGVTDPQLLLSVLGMTGITAWVGITRIGNPQPGELVVVSAASGATGSIAGQIAKIKGARVVVGGETLEMCFDRANRHARFVECGQISQYNSLDPQGPRNFFNVVILRIRIQGFIVHDYKDEYPQAIKELAGWAAIAGPFIVCLLSAAHLSSRIVSRARRARNHHDEPRAACARAPLALTSIEAIALAVDVLVAVASLARGSRHHQAQLLAAILSSAYALCLLCVAAAALSTISPVLRRHLTAIYSIQWLVTLLAAHHHLLARTPHSLVPLMRLPVFTLLLLLRACASRPHHQNAVASETASVASRMSLSWMTDLLCKAYRNVLDVKHLQHVAQSPKLAHLASSFHQTTSATQPLVKRLFSFLARETMTQASWALLASATLFIPVWLLQGILLHMESPNPVRSSGAWLLIAGLFVCGLVNRIANAQRDWAGHKMSVKLRAILTNQKTGVAVTSPKSTAQDDAIVNLVDVDAAVVAEIGARLHVVWLTLPAHVVIVGCALYAIIGFSAVVGLVSIIVLLPLRSYLSQRHVVARHRAVRAAAVRGKLATDMFNNVRTIKLHAWETGFEDRMDSTRQMELDRLWGKLAWWSAYTTACCVTPLLAVVVAFFCHTIVDGRALNSSVAFPALFAFALLRSSLDRAADMMSFVPQAAASVARIASFLEEWEKESRPRSTRDDSIGFDGATLEWPDPACAHDEQVPLVNLECRPPFKLHGLQIRFVPQGLNVLFGSKGSGKSSLLLALLGEMDLIDGRLHLPQASGVEIPLCAIDNPFSLCSTVAYCPSPPWIQNKTIRDNVTFGLPFDYERYKAALDAVDMLPQLPLLLRGDLTKVGDNGEHLSVDHRWRVGLARALYSRARILLVDDCLGGLDVTAAENLVLRAFKGPLMEGRTCVLAVQKYQPLMALCDHAVCLASGRVRFQGHPIQLVTARQLPPSILVRAAALARPRKPDDDEIEFVFKNFSKAPTWHERILEARRTPPKPESASWSAVRLYLESVGNLRFRCLLFCSFVVQQLAWLAPSIWIEQWTARGGWTCQMALFATAVVACIATLIVRDAAVSRGTIEACRTLHRRLMAAILLAKFNFLDRHPASYTTVRYAKDVQFLDRDVGPLCSSIIQAVLGLVVSLCVISAIAPAFLLVAVLAGLICAAAGSLLVSLSNQLKHLSAPRRSALLQHVRETLAGSVSIRAYGQAAAFVNQTCDLVDQDIQIQLLLKAAQEWLVFRVACIGVAVSSVTVALMLWSRAGASATGLALTLAMPLDGHVLDLIHALSQSRECFDAVARIKQLIEAEREPAEPLREPREPWYAWPQRGGIRFRDFSTQYALDERCVLKKIDVNIQGGRRVAVVGEKGSGKTSLAMSMVRRLEAADGLIELDGVNMASLRLDVLRQLVTLVPQDPNPALFSGTLRGTLDPLLSHSDEELCRVMEVSGS</sequence>
<dbReference type="GO" id="GO:0000329">
    <property type="term" value="C:fungal-type vacuole membrane"/>
    <property type="evidence" value="ECO:0007669"/>
    <property type="project" value="TreeGrafter"/>
</dbReference>
<feature type="transmembrane region" description="Helical" evidence="8">
    <location>
        <begin position="1250"/>
        <end position="1271"/>
    </location>
</feature>
<dbReference type="PANTHER" id="PTHR24223:SF353">
    <property type="entry name" value="ABC TRANSPORTER ATP-BINDING PROTEIN_PERMEASE VMR1-RELATED"/>
    <property type="match status" value="1"/>
</dbReference>
<dbReference type="OrthoDB" id="6500128at2759"/>
<feature type="transmembrane region" description="Helical" evidence="8">
    <location>
        <begin position="1220"/>
        <end position="1244"/>
    </location>
</feature>
<dbReference type="InterPro" id="IPR011527">
    <property type="entry name" value="ABC1_TM_dom"/>
</dbReference>
<feature type="transmembrane region" description="Helical" evidence="8">
    <location>
        <begin position="489"/>
        <end position="509"/>
    </location>
</feature>
<evidence type="ECO:0000256" key="7">
    <source>
        <dbReference type="ARBA" id="ARBA00023136"/>
    </source>
</evidence>
<dbReference type="Gene3D" id="3.40.50.720">
    <property type="entry name" value="NAD(P)-binding Rossmann-like Domain"/>
    <property type="match status" value="2"/>
</dbReference>
<protein>
    <submittedName>
        <fullName evidence="11">ATP-dependent bile acid permease</fullName>
    </submittedName>
</protein>
<reference evidence="11 12" key="1">
    <citation type="journal article" date="2020" name="G3 (Bethesda)">
        <title>Genetic Underpinnings of Host Manipulation by Ophiocordyceps as Revealed by Comparative Transcriptomics.</title>
        <authorList>
            <person name="Will I."/>
            <person name="Das B."/>
            <person name="Trinh T."/>
            <person name="Brachmann A."/>
            <person name="Ohm R.A."/>
            <person name="de Bekker C."/>
        </authorList>
    </citation>
    <scope>NUCLEOTIDE SEQUENCE [LARGE SCALE GENOMIC DNA]</scope>
    <source>
        <strain evidence="11 12">EC05</strain>
    </source>
</reference>
<dbReference type="GO" id="GO:0016887">
    <property type="term" value="F:ATP hydrolysis activity"/>
    <property type="evidence" value="ECO:0007669"/>
    <property type="project" value="InterPro"/>
</dbReference>
<gene>
    <name evidence="11" type="ORF">GQ602_003852</name>
</gene>
<evidence type="ECO:0000259" key="10">
    <source>
        <dbReference type="PROSITE" id="PS50929"/>
    </source>
</evidence>
<dbReference type="SUPFAM" id="SSF90123">
    <property type="entry name" value="ABC transporter transmembrane region"/>
    <property type="match status" value="2"/>
</dbReference>
<keyword evidence="5" id="KW-0067">ATP-binding</keyword>
<dbReference type="PANTHER" id="PTHR24223">
    <property type="entry name" value="ATP-BINDING CASSETTE SUB-FAMILY C"/>
    <property type="match status" value="1"/>
</dbReference>